<sequence>MNDNCFFFKVNFDLSNSPNEPIIKPLILNKLYNIEKYALVTFSIQPFKFLEQFENTVFKIQELITSSEEIKKHFDKTITVDNWMKVISVV</sequence>
<name>A0A2H0YW59_9BACT</name>
<dbReference type="EMBL" id="PEXU01000023">
    <property type="protein sequence ID" value="PIS42734.1"/>
    <property type="molecule type" value="Genomic_DNA"/>
</dbReference>
<dbReference type="Proteomes" id="UP000231542">
    <property type="component" value="Unassembled WGS sequence"/>
</dbReference>
<gene>
    <name evidence="1" type="ORF">COT24_01920</name>
</gene>
<dbReference type="AlphaFoldDB" id="A0A2H0YW59"/>
<comment type="caution">
    <text evidence="1">The sequence shown here is derived from an EMBL/GenBank/DDBJ whole genome shotgun (WGS) entry which is preliminary data.</text>
</comment>
<protein>
    <submittedName>
        <fullName evidence="1">Uncharacterized protein</fullName>
    </submittedName>
</protein>
<proteinExistence type="predicted"/>
<organism evidence="1 2">
    <name type="scientific">Candidatus Kerfeldbacteria bacterium CG08_land_8_20_14_0_20_40_16</name>
    <dbReference type="NCBI Taxonomy" id="2014244"/>
    <lineage>
        <taxon>Bacteria</taxon>
        <taxon>Candidatus Kerfeldiibacteriota</taxon>
    </lineage>
</organism>
<evidence type="ECO:0000313" key="1">
    <source>
        <dbReference type="EMBL" id="PIS42734.1"/>
    </source>
</evidence>
<reference evidence="1 2" key="1">
    <citation type="submission" date="2017-09" db="EMBL/GenBank/DDBJ databases">
        <title>Depth-based differentiation of microbial function through sediment-hosted aquifers and enrichment of novel symbionts in the deep terrestrial subsurface.</title>
        <authorList>
            <person name="Probst A.J."/>
            <person name="Ladd B."/>
            <person name="Jarett J.K."/>
            <person name="Geller-Mcgrath D.E."/>
            <person name="Sieber C.M."/>
            <person name="Emerson J.B."/>
            <person name="Anantharaman K."/>
            <person name="Thomas B.C."/>
            <person name="Malmstrom R."/>
            <person name="Stieglmeier M."/>
            <person name="Klingl A."/>
            <person name="Woyke T."/>
            <person name="Ryan C.M."/>
            <person name="Banfield J.F."/>
        </authorList>
    </citation>
    <scope>NUCLEOTIDE SEQUENCE [LARGE SCALE GENOMIC DNA]</scope>
    <source>
        <strain evidence="1">CG08_land_8_20_14_0_20_40_16</strain>
    </source>
</reference>
<accession>A0A2H0YW59</accession>
<evidence type="ECO:0000313" key="2">
    <source>
        <dbReference type="Proteomes" id="UP000231542"/>
    </source>
</evidence>